<protein>
    <submittedName>
        <fullName evidence="2">Uncharacterized protein</fullName>
    </submittedName>
</protein>
<feature type="region of interest" description="Disordered" evidence="1">
    <location>
        <begin position="119"/>
        <end position="174"/>
    </location>
</feature>
<accession>A0AA39C637</accession>
<proteinExistence type="predicted"/>
<gene>
    <name evidence="2" type="ORF">PV328_009457</name>
</gene>
<reference evidence="2" key="1">
    <citation type="journal article" date="2023" name="bioRxiv">
        <title>Scaffold-level genome assemblies of two parasitoid biocontrol wasps reveal the parthenogenesis mechanism and an associated novel virus.</title>
        <authorList>
            <person name="Inwood S."/>
            <person name="Skelly J."/>
            <person name="Guhlin J."/>
            <person name="Harrop T."/>
            <person name="Goldson S."/>
            <person name="Dearden P."/>
        </authorList>
    </citation>
    <scope>NUCLEOTIDE SEQUENCE</scope>
    <source>
        <strain evidence="2">Irish</strain>
        <tissue evidence="2">Whole body</tissue>
    </source>
</reference>
<organism evidence="2 3">
    <name type="scientific">Microctonus aethiopoides</name>
    <dbReference type="NCBI Taxonomy" id="144406"/>
    <lineage>
        <taxon>Eukaryota</taxon>
        <taxon>Metazoa</taxon>
        <taxon>Ecdysozoa</taxon>
        <taxon>Arthropoda</taxon>
        <taxon>Hexapoda</taxon>
        <taxon>Insecta</taxon>
        <taxon>Pterygota</taxon>
        <taxon>Neoptera</taxon>
        <taxon>Endopterygota</taxon>
        <taxon>Hymenoptera</taxon>
        <taxon>Apocrita</taxon>
        <taxon>Ichneumonoidea</taxon>
        <taxon>Braconidae</taxon>
        <taxon>Euphorinae</taxon>
        <taxon>Microctonus</taxon>
    </lineage>
</organism>
<sequence>MNTLRLKDLKKPFGFCCDISHQDPKTQYDMRNPPFESSFATTPLITNYPDVQFRVQDYTKIPVSTPRIVRVYKEDIEIKKAATYGRSKKGRRPLTWYLEDEIGAAQDALAEKKMAEWEVMHEKPRKKSKKNRNSSRISIEENENSVITENESMDIFETENPSINESETSSNNNT</sequence>
<reference evidence="2" key="2">
    <citation type="submission" date="2023-03" db="EMBL/GenBank/DDBJ databases">
        <authorList>
            <person name="Inwood S.N."/>
            <person name="Skelly J.G."/>
            <person name="Guhlin J."/>
            <person name="Harrop T.W.R."/>
            <person name="Goldson S.G."/>
            <person name="Dearden P.K."/>
        </authorList>
    </citation>
    <scope>NUCLEOTIDE SEQUENCE</scope>
    <source>
        <strain evidence="2">Irish</strain>
        <tissue evidence="2">Whole body</tissue>
    </source>
</reference>
<dbReference type="Proteomes" id="UP001168990">
    <property type="component" value="Unassembled WGS sequence"/>
</dbReference>
<feature type="compositionally biased region" description="Low complexity" evidence="1">
    <location>
        <begin position="158"/>
        <end position="174"/>
    </location>
</feature>
<dbReference type="EMBL" id="JAQQBS010001424">
    <property type="protein sequence ID" value="KAK0158457.1"/>
    <property type="molecule type" value="Genomic_DNA"/>
</dbReference>
<name>A0AA39C637_9HYME</name>
<evidence type="ECO:0000313" key="3">
    <source>
        <dbReference type="Proteomes" id="UP001168990"/>
    </source>
</evidence>
<evidence type="ECO:0000256" key="1">
    <source>
        <dbReference type="SAM" id="MobiDB-lite"/>
    </source>
</evidence>
<feature type="compositionally biased region" description="Basic residues" evidence="1">
    <location>
        <begin position="123"/>
        <end position="133"/>
    </location>
</feature>
<dbReference type="AlphaFoldDB" id="A0AA39C637"/>
<keyword evidence="3" id="KW-1185">Reference proteome</keyword>
<comment type="caution">
    <text evidence="2">The sequence shown here is derived from an EMBL/GenBank/DDBJ whole genome shotgun (WGS) entry which is preliminary data.</text>
</comment>
<evidence type="ECO:0000313" key="2">
    <source>
        <dbReference type="EMBL" id="KAK0158457.1"/>
    </source>
</evidence>